<comment type="caution">
    <text evidence="2">The sequence shown here is derived from an EMBL/GenBank/DDBJ whole genome shotgun (WGS) entry which is preliminary data.</text>
</comment>
<gene>
    <name evidence="2" type="ORF">PVAP13_9KG289400</name>
</gene>
<evidence type="ECO:0000256" key="1">
    <source>
        <dbReference type="SAM" id="MobiDB-lite"/>
    </source>
</evidence>
<organism evidence="2 3">
    <name type="scientific">Panicum virgatum</name>
    <name type="common">Blackwell switchgrass</name>
    <dbReference type="NCBI Taxonomy" id="38727"/>
    <lineage>
        <taxon>Eukaryota</taxon>
        <taxon>Viridiplantae</taxon>
        <taxon>Streptophyta</taxon>
        <taxon>Embryophyta</taxon>
        <taxon>Tracheophyta</taxon>
        <taxon>Spermatophyta</taxon>
        <taxon>Magnoliopsida</taxon>
        <taxon>Liliopsida</taxon>
        <taxon>Poales</taxon>
        <taxon>Poaceae</taxon>
        <taxon>PACMAD clade</taxon>
        <taxon>Panicoideae</taxon>
        <taxon>Panicodae</taxon>
        <taxon>Paniceae</taxon>
        <taxon>Panicinae</taxon>
        <taxon>Panicum</taxon>
        <taxon>Panicum sect. Hiantes</taxon>
    </lineage>
</organism>
<accession>A0A8T0NMI6</accession>
<evidence type="ECO:0000313" key="3">
    <source>
        <dbReference type="Proteomes" id="UP000823388"/>
    </source>
</evidence>
<name>A0A8T0NMI6_PANVG</name>
<keyword evidence="3" id="KW-1185">Reference proteome</keyword>
<sequence length="273" mass="31986">MPISQAPHPTSLNRYSSRRWDDPWEHTPSYFRPYYVEYAVPRETSCARQPCVENDRLKPKDRYRVHEKKKIVKKIYVVKRDGHKDTSSDLNIIDKKPINVSKTSAISDKGKGKLSVDIPSVKSEQCKFKGSKIDKEVPLSKIEVRPRCLLGSSNWQKKKLQKLSAQDLQEKNMAWVPKGSIQTQGKDDGQAKGAMQLKEKRRSKRRSSNVRFAPNHQNYWSVHHLFDLQMPHMPMFWNSSLDVFGYPSYSYFDPWRPYGSLYHGWLLPNYYAY</sequence>
<feature type="compositionally biased region" description="Basic residues" evidence="1">
    <location>
        <begin position="199"/>
        <end position="208"/>
    </location>
</feature>
<feature type="region of interest" description="Disordered" evidence="1">
    <location>
        <begin position="1"/>
        <end position="25"/>
    </location>
</feature>
<reference evidence="2" key="1">
    <citation type="submission" date="2020-05" db="EMBL/GenBank/DDBJ databases">
        <title>WGS assembly of Panicum virgatum.</title>
        <authorList>
            <person name="Lovell J.T."/>
            <person name="Jenkins J."/>
            <person name="Shu S."/>
            <person name="Juenger T.E."/>
            <person name="Schmutz J."/>
        </authorList>
    </citation>
    <scope>NUCLEOTIDE SEQUENCE</scope>
    <source>
        <strain evidence="2">AP13</strain>
    </source>
</reference>
<evidence type="ECO:0000313" key="2">
    <source>
        <dbReference type="EMBL" id="KAG2549312.1"/>
    </source>
</evidence>
<proteinExistence type="predicted"/>
<dbReference type="AlphaFoldDB" id="A0A8T0NMI6"/>
<dbReference type="EMBL" id="CM029053">
    <property type="protein sequence ID" value="KAG2549312.1"/>
    <property type="molecule type" value="Genomic_DNA"/>
</dbReference>
<feature type="region of interest" description="Disordered" evidence="1">
    <location>
        <begin position="179"/>
        <end position="209"/>
    </location>
</feature>
<protein>
    <submittedName>
        <fullName evidence="2">Uncharacterized protein</fullName>
    </submittedName>
</protein>
<dbReference type="Proteomes" id="UP000823388">
    <property type="component" value="Chromosome 9K"/>
</dbReference>